<dbReference type="Gene3D" id="1.10.10.10">
    <property type="entry name" value="Winged helix-like DNA-binding domain superfamily/Winged helix DNA-binding domain"/>
    <property type="match status" value="1"/>
</dbReference>
<evidence type="ECO:0000256" key="3">
    <source>
        <dbReference type="ARBA" id="ARBA00023163"/>
    </source>
</evidence>
<dbReference type="SUPFAM" id="SSF46785">
    <property type="entry name" value="Winged helix' DNA-binding domain"/>
    <property type="match status" value="1"/>
</dbReference>
<evidence type="ECO:0000313" key="6">
    <source>
        <dbReference type="Proteomes" id="UP000051647"/>
    </source>
</evidence>
<keyword evidence="6" id="KW-1185">Reference proteome</keyword>
<feature type="domain" description="HTH marR-type" evidence="4">
    <location>
        <begin position="1"/>
        <end position="137"/>
    </location>
</feature>
<dbReference type="OrthoDB" id="384891at2"/>
<dbReference type="InterPro" id="IPR036388">
    <property type="entry name" value="WH-like_DNA-bd_sf"/>
</dbReference>
<keyword evidence="3" id="KW-0804">Transcription</keyword>
<dbReference type="InterPro" id="IPR000835">
    <property type="entry name" value="HTH_MarR-typ"/>
</dbReference>
<reference evidence="5 6" key="1">
    <citation type="journal article" date="2015" name="Genome Announc.">
        <title>Expanding the biotechnology potential of lactobacilli through comparative genomics of 213 strains and associated genera.</title>
        <authorList>
            <person name="Sun Z."/>
            <person name="Harris H.M."/>
            <person name="McCann A."/>
            <person name="Guo C."/>
            <person name="Argimon S."/>
            <person name="Zhang W."/>
            <person name="Yang X."/>
            <person name="Jeffery I.B."/>
            <person name="Cooney J.C."/>
            <person name="Kagawa T.F."/>
            <person name="Liu W."/>
            <person name="Song Y."/>
            <person name="Salvetti E."/>
            <person name="Wrobel A."/>
            <person name="Rasinkangas P."/>
            <person name="Parkhill J."/>
            <person name="Rea M.C."/>
            <person name="O'Sullivan O."/>
            <person name="Ritari J."/>
            <person name="Douillard F.P."/>
            <person name="Paul Ross R."/>
            <person name="Yang R."/>
            <person name="Briner A.E."/>
            <person name="Felis G.E."/>
            <person name="de Vos W.M."/>
            <person name="Barrangou R."/>
            <person name="Klaenhammer T.R."/>
            <person name="Caufield P.W."/>
            <person name="Cui Y."/>
            <person name="Zhang H."/>
            <person name="O'Toole P.W."/>
        </authorList>
    </citation>
    <scope>NUCLEOTIDE SEQUENCE [LARGE SCALE GENOMIC DNA]</scope>
    <source>
        <strain evidence="5 6">DSM 14857</strain>
    </source>
</reference>
<dbReference type="GO" id="GO:0003677">
    <property type="term" value="F:DNA binding"/>
    <property type="evidence" value="ECO:0007669"/>
    <property type="project" value="UniProtKB-KW"/>
</dbReference>
<keyword evidence="1" id="KW-0805">Transcription regulation</keyword>
<dbReference type="Pfam" id="PF12802">
    <property type="entry name" value="MarR_2"/>
    <property type="match status" value="1"/>
</dbReference>
<dbReference type="PANTHER" id="PTHR42756">
    <property type="entry name" value="TRANSCRIPTIONAL REGULATOR, MARR"/>
    <property type="match status" value="1"/>
</dbReference>
<keyword evidence="2" id="KW-0238">DNA-binding</keyword>
<dbReference type="SMART" id="SM00347">
    <property type="entry name" value="HTH_MARR"/>
    <property type="match status" value="1"/>
</dbReference>
<organism evidence="5 6">
    <name type="scientific">Companilactobacillus versmoldensis DSM 14857 = KCTC 3814</name>
    <dbReference type="NCBI Taxonomy" id="1423815"/>
    <lineage>
        <taxon>Bacteria</taxon>
        <taxon>Bacillati</taxon>
        <taxon>Bacillota</taxon>
        <taxon>Bacilli</taxon>
        <taxon>Lactobacillales</taxon>
        <taxon>Lactobacillaceae</taxon>
        <taxon>Companilactobacillus</taxon>
    </lineage>
</organism>
<sequence length="141" mass="16412">MDRIFGILIKNVSNDLNRDAEKFAVTLDLTRMQMSIIDYIARNESDRDIFQKDIEKEFNIRRASATSALKLMEKKDLLVRVPTQKDARLKRLILTTKSRQMTEKISDYFETTENMVNQIVGAKKISTVKEGLTKISDYFNK</sequence>
<protein>
    <submittedName>
        <fullName evidence="5">Transcription regulator</fullName>
    </submittedName>
</protein>
<proteinExistence type="predicted"/>
<dbReference type="eggNOG" id="COG1846">
    <property type="taxonomic scope" value="Bacteria"/>
</dbReference>
<evidence type="ECO:0000256" key="2">
    <source>
        <dbReference type="ARBA" id="ARBA00023125"/>
    </source>
</evidence>
<dbReference type="PATRIC" id="fig|1423815.3.peg.1893"/>
<evidence type="ECO:0000313" key="5">
    <source>
        <dbReference type="EMBL" id="KRL67534.1"/>
    </source>
</evidence>
<gene>
    <name evidence="5" type="ORF">FC27_GL001850</name>
</gene>
<accession>A0A0R1SFY5</accession>
<dbReference type="GO" id="GO:0003700">
    <property type="term" value="F:DNA-binding transcription factor activity"/>
    <property type="evidence" value="ECO:0007669"/>
    <property type="project" value="InterPro"/>
</dbReference>
<dbReference type="PROSITE" id="PS50995">
    <property type="entry name" value="HTH_MARR_2"/>
    <property type="match status" value="1"/>
</dbReference>
<evidence type="ECO:0000259" key="4">
    <source>
        <dbReference type="PROSITE" id="PS50995"/>
    </source>
</evidence>
<comment type="caution">
    <text evidence="5">The sequence shown here is derived from an EMBL/GenBank/DDBJ whole genome shotgun (WGS) entry which is preliminary data.</text>
</comment>
<name>A0A0R1SFY5_9LACO</name>
<evidence type="ECO:0000256" key="1">
    <source>
        <dbReference type="ARBA" id="ARBA00023015"/>
    </source>
</evidence>
<dbReference type="PANTHER" id="PTHR42756:SF1">
    <property type="entry name" value="TRANSCRIPTIONAL REPRESSOR OF EMRAB OPERON"/>
    <property type="match status" value="1"/>
</dbReference>
<dbReference type="RefSeq" id="WP_010625373.1">
    <property type="nucleotide sequence ID" value="NZ_AZFA01000005.1"/>
</dbReference>
<dbReference type="EMBL" id="AZFA01000005">
    <property type="protein sequence ID" value="KRL67534.1"/>
    <property type="molecule type" value="Genomic_DNA"/>
</dbReference>
<dbReference type="Proteomes" id="UP000051647">
    <property type="component" value="Unassembled WGS sequence"/>
</dbReference>
<dbReference type="InterPro" id="IPR036390">
    <property type="entry name" value="WH_DNA-bd_sf"/>
</dbReference>
<dbReference type="STRING" id="1423815.FC27_GL001850"/>
<dbReference type="AlphaFoldDB" id="A0A0R1SFY5"/>